<protein>
    <recommendedName>
        <fullName evidence="2">Protein kinase domain-containing protein</fullName>
    </recommendedName>
</protein>
<dbReference type="Proteomes" id="UP000005238">
    <property type="component" value="Unassembled WGS sequence"/>
</dbReference>
<dbReference type="PROSITE" id="PS00108">
    <property type="entry name" value="PROTEIN_KINASE_ST"/>
    <property type="match status" value="1"/>
</dbReference>
<keyword evidence="1" id="KW-0812">Transmembrane</keyword>
<dbReference type="VEuPathDB" id="FungiDB:KRP22_13091"/>
<dbReference type="InterPro" id="IPR008271">
    <property type="entry name" value="Ser/Thr_kinase_AS"/>
</dbReference>
<dbReference type="SMART" id="SM00220">
    <property type="entry name" value="S_TKc"/>
    <property type="match status" value="1"/>
</dbReference>
<proteinExistence type="predicted"/>
<keyword evidence="1" id="KW-1133">Transmembrane helix</keyword>
<dbReference type="InterPro" id="IPR051681">
    <property type="entry name" value="Ser/Thr_Kinases-Pseudokinases"/>
</dbReference>
<evidence type="ECO:0000313" key="3">
    <source>
        <dbReference type="EnsemblProtists" id="Phyra84552"/>
    </source>
</evidence>
<dbReference type="Gene3D" id="1.10.510.10">
    <property type="entry name" value="Transferase(Phosphotransferase) domain 1"/>
    <property type="match status" value="1"/>
</dbReference>
<dbReference type="GO" id="GO:0005524">
    <property type="term" value="F:ATP binding"/>
    <property type="evidence" value="ECO:0007669"/>
    <property type="project" value="InterPro"/>
</dbReference>
<dbReference type="GO" id="GO:0004674">
    <property type="term" value="F:protein serine/threonine kinase activity"/>
    <property type="evidence" value="ECO:0000318"/>
    <property type="project" value="GO_Central"/>
</dbReference>
<dbReference type="PROSITE" id="PS50011">
    <property type="entry name" value="PROTEIN_KINASE_DOM"/>
    <property type="match status" value="1"/>
</dbReference>
<dbReference type="VEuPathDB" id="FungiDB:KRP23_2954"/>
<reference evidence="3" key="2">
    <citation type="submission" date="2015-06" db="UniProtKB">
        <authorList>
            <consortium name="EnsemblProtists"/>
        </authorList>
    </citation>
    <scope>IDENTIFICATION</scope>
    <source>
        <strain evidence="3">Pr102</strain>
    </source>
</reference>
<dbReference type="eggNOG" id="KOG0192">
    <property type="taxonomic scope" value="Eukaryota"/>
</dbReference>
<dbReference type="InterPro" id="IPR011009">
    <property type="entry name" value="Kinase-like_dom_sf"/>
</dbReference>
<dbReference type="OMA" id="MGDLQAY"/>
<organism evidence="3 4">
    <name type="scientific">Phytophthora ramorum</name>
    <name type="common">Sudden oak death agent</name>
    <dbReference type="NCBI Taxonomy" id="164328"/>
    <lineage>
        <taxon>Eukaryota</taxon>
        <taxon>Sar</taxon>
        <taxon>Stramenopiles</taxon>
        <taxon>Oomycota</taxon>
        <taxon>Peronosporomycetes</taxon>
        <taxon>Peronosporales</taxon>
        <taxon>Peronosporaceae</taxon>
        <taxon>Phytophthora</taxon>
    </lineage>
</organism>
<feature type="transmembrane region" description="Helical" evidence="1">
    <location>
        <begin position="316"/>
        <end position="337"/>
    </location>
</feature>
<dbReference type="InterPro" id="IPR001245">
    <property type="entry name" value="Ser-Thr/Tyr_kinase_cat_dom"/>
</dbReference>
<dbReference type="GO" id="GO:0007165">
    <property type="term" value="P:signal transduction"/>
    <property type="evidence" value="ECO:0000318"/>
    <property type="project" value="GO_Central"/>
</dbReference>
<name>H3H2F4_PHYRM</name>
<dbReference type="CDD" id="cd13999">
    <property type="entry name" value="STKc_MAP3K-like"/>
    <property type="match status" value="1"/>
</dbReference>
<dbReference type="PANTHER" id="PTHR44329">
    <property type="entry name" value="SERINE/THREONINE-PROTEIN KINASE TNNI3K-RELATED"/>
    <property type="match status" value="1"/>
</dbReference>
<evidence type="ECO:0000256" key="1">
    <source>
        <dbReference type="SAM" id="Phobius"/>
    </source>
</evidence>
<keyword evidence="4" id="KW-1185">Reference proteome</keyword>
<dbReference type="AlphaFoldDB" id="H3H2F4"/>
<dbReference type="PANTHER" id="PTHR44329:SF214">
    <property type="entry name" value="PROTEIN KINASE DOMAIN-CONTAINING PROTEIN"/>
    <property type="match status" value="1"/>
</dbReference>
<dbReference type="SUPFAM" id="SSF56112">
    <property type="entry name" value="Protein kinase-like (PK-like)"/>
    <property type="match status" value="1"/>
</dbReference>
<dbReference type="STRING" id="164328.H3H2F4"/>
<dbReference type="EMBL" id="DS566113">
    <property type="status" value="NOT_ANNOTATED_CDS"/>
    <property type="molecule type" value="Genomic_DNA"/>
</dbReference>
<sequence>MSRTWHAWSRPPPVVKRAVSSPGDSFSFSQSRTLAAMSFGRRLSYMDAVLPSNDTFFRFDGTNSDLARQLYLRDKAGGSAPQFTNFDVPDGVQKRLNDLNLEWDKLPGIAQRALLWDSGFGISPMNKPVQIWTLSGHSMADLAVPLAQFQDVGCVEMNCTQPDTTQSLSNLYCNGDQMLTAARCVAQEFEDDAEIHLAMWMTGGNPKVVPNPLFRKHQWVDGSSGTDQYYTVAAIHTVNMDNEATYGVCPTDDQNGGYGSLVLPCYHFGNITDDVLESLEEVEGTPWVSRWLKEDYGGKGGSTLSTARGEGFNKVLLVPILVGVLVVVGLVAMFVYVKRKRQQTTESDDLENSLIYLETCRPQTFKDVTTPEYDFVPDGSSTPTMDDTLSVSHRGIDRTIKFLSSSSSASDFGSGSNFTLKILLDSESLRGRRLPYESLSWKKSLSKGACGEVWLGEYQGQQVAIKRLLQIKTARADDVEAFAQEIELSASLVHPNIVAFLGVAWNSLNNLVMALEFFPMGDLQAYLMKNADLMSWSKDKIHIAAGVGRALEYLHSRSPPLIHRDLKSKNILLTRMLEAKLIDFGVSRDRQEHSMTAGVGTPYWTAPEILEGKRYTEQADMYSFGVVLSELDTGKIPYHDALTSNGKKPKPFQILTDVMAGMLRPSFSEDCPSRIRRIGVACCQNDPIKRPTAAQVVRMLEGAE</sequence>
<dbReference type="HOGENOM" id="CLU_000288_63_45_1"/>
<keyword evidence="1" id="KW-0472">Membrane</keyword>
<dbReference type="InParanoid" id="H3H2F4"/>
<dbReference type="Pfam" id="PF07714">
    <property type="entry name" value="PK_Tyr_Ser-Thr"/>
    <property type="match status" value="1"/>
</dbReference>
<reference evidence="4" key="1">
    <citation type="journal article" date="2006" name="Science">
        <title>Phytophthora genome sequences uncover evolutionary origins and mechanisms of pathogenesis.</title>
        <authorList>
            <person name="Tyler B.M."/>
            <person name="Tripathy S."/>
            <person name="Zhang X."/>
            <person name="Dehal P."/>
            <person name="Jiang R.H."/>
            <person name="Aerts A."/>
            <person name="Arredondo F.D."/>
            <person name="Baxter L."/>
            <person name="Bensasson D."/>
            <person name="Beynon J.L."/>
            <person name="Chapman J."/>
            <person name="Damasceno C.M."/>
            <person name="Dorrance A.E."/>
            <person name="Dou D."/>
            <person name="Dickerman A.W."/>
            <person name="Dubchak I.L."/>
            <person name="Garbelotto M."/>
            <person name="Gijzen M."/>
            <person name="Gordon S.G."/>
            <person name="Govers F."/>
            <person name="Grunwald N.J."/>
            <person name="Huang W."/>
            <person name="Ivors K.L."/>
            <person name="Jones R.W."/>
            <person name="Kamoun S."/>
            <person name="Krampis K."/>
            <person name="Lamour K.H."/>
            <person name="Lee M.K."/>
            <person name="McDonald W.H."/>
            <person name="Medina M."/>
            <person name="Meijer H.J."/>
            <person name="Nordberg E.K."/>
            <person name="Maclean D.J."/>
            <person name="Ospina-Giraldo M.D."/>
            <person name="Morris P.F."/>
            <person name="Phuntumart V."/>
            <person name="Putnam N.H."/>
            <person name="Rash S."/>
            <person name="Rose J.K."/>
            <person name="Sakihama Y."/>
            <person name="Salamov A.A."/>
            <person name="Savidor A."/>
            <person name="Scheuring C.F."/>
            <person name="Smith B.M."/>
            <person name="Sobral B.W."/>
            <person name="Terry A."/>
            <person name="Torto-Alalibo T.A."/>
            <person name="Win J."/>
            <person name="Xu Z."/>
            <person name="Zhang H."/>
            <person name="Grigoriev I.V."/>
            <person name="Rokhsar D.S."/>
            <person name="Boore J.L."/>
        </authorList>
    </citation>
    <scope>NUCLEOTIDE SEQUENCE [LARGE SCALE GENOMIC DNA]</scope>
    <source>
        <strain evidence="4">Pr102</strain>
    </source>
</reference>
<accession>H3H2F4</accession>
<dbReference type="Gene3D" id="3.30.200.20">
    <property type="entry name" value="Phosphorylase Kinase, domain 1"/>
    <property type="match status" value="1"/>
</dbReference>
<evidence type="ECO:0000313" key="4">
    <source>
        <dbReference type="Proteomes" id="UP000005238"/>
    </source>
</evidence>
<dbReference type="EnsemblProtists" id="Phyra84552">
    <property type="protein sequence ID" value="Phyra84552"/>
    <property type="gene ID" value="Phyra84552"/>
</dbReference>
<feature type="domain" description="Protein kinase" evidence="2">
    <location>
        <begin position="439"/>
        <end position="704"/>
    </location>
</feature>
<evidence type="ECO:0000259" key="2">
    <source>
        <dbReference type="PROSITE" id="PS50011"/>
    </source>
</evidence>
<dbReference type="VEuPathDB" id="FungiDB:KRP23_7931"/>
<dbReference type="VEuPathDB" id="FungiDB:KRP22_89"/>
<dbReference type="InterPro" id="IPR000719">
    <property type="entry name" value="Prot_kinase_dom"/>
</dbReference>